<accession>A0A1H6ARU2</accession>
<name>A0A1H6ARU2_9HYPH</name>
<dbReference type="RefSeq" id="WP_244595616.1">
    <property type="nucleotide sequence ID" value="NZ_FNUY01000006.1"/>
</dbReference>
<gene>
    <name evidence="2" type="ORF">SAMN04488115_10686</name>
</gene>
<evidence type="ECO:0000313" key="2">
    <source>
        <dbReference type="EMBL" id="SEG51231.1"/>
    </source>
</evidence>
<protein>
    <recommendedName>
        <fullName evidence="4">DUF3108 domain-containing protein</fullName>
    </recommendedName>
</protein>
<feature type="signal peptide" evidence="1">
    <location>
        <begin position="1"/>
        <end position="22"/>
    </location>
</feature>
<dbReference type="InterPro" id="IPR021457">
    <property type="entry name" value="DUF3108"/>
</dbReference>
<dbReference type="Pfam" id="PF11306">
    <property type="entry name" value="DUF3108"/>
    <property type="match status" value="1"/>
</dbReference>
<evidence type="ECO:0008006" key="4">
    <source>
        <dbReference type="Google" id="ProtNLM"/>
    </source>
</evidence>
<dbReference type="EMBL" id="FNUY01000006">
    <property type="protein sequence ID" value="SEG51231.1"/>
    <property type="molecule type" value="Genomic_DNA"/>
</dbReference>
<dbReference type="Proteomes" id="UP000236743">
    <property type="component" value="Unassembled WGS sequence"/>
</dbReference>
<proteinExistence type="predicted"/>
<keyword evidence="3" id="KW-1185">Reference proteome</keyword>
<dbReference type="AlphaFoldDB" id="A0A1H6ARU2"/>
<evidence type="ECO:0000256" key="1">
    <source>
        <dbReference type="SAM" id="SignalP"/>
    </source>
</evidence>
<evidence type="ECO:0000313" key="3">
    <source>
        <dbReference type="Proteomes" id="UP000236743"/>
    </source>
</evidence>
<feature type="chain" id="PRO_5009292959" description="DUF3108 domain-containing protein" evidence="1">
    <location>
        <begin position="23"/>
        <end position="276"/>
    </location>
</feature>
<keyword evidence="1" id="KW-0732">Signal</keyword>
<reference evidence="2 3" key="1">
    <citation type="submission" date="2016-10" db="EMBL/GenBank/DDBJ databases">
        <authorList>
            <person name="de Groot N.N."/>
        </authorList>
    </citation>
    <scope>NUCLEOTIDE SEQUENCE [LARGE SCALE GENOMIC DNA]</scope>
    <source>
        <strain evidence="2 3">DSM 26656</strain>
    </source>
</reference>
<organism evidence="2 3">
    <name type="scientific">Bosea lathyri</name>
    <dbReference type="NCBI Taxonomy" id="1036778"/>
    <lineage>
        <taxon>Bacteria</taxon>
        <taxon>Pseudomonadati</taxon>
        <taxon>Pseudomonadota</taxon>
        <taxon>Alphaproteobacteria</taxon>
        <taxon>Hyphomicrobiales</taxon>
        <taxon>Boseaceae</taxon>
        <taxon>Bosea</taxon>
    </lineage>
</organism>
<sequence>MKPAIALSLAGLVLAASVTAGASLPVAAASLDARYEISLLGLTLGTASLSGGIDSGAYKVDIVAKLTGLVGGFTGGRGSGAASGSFNGGKLAPTTFAVSSASSSESRTVRMALDEGNVAAVEIVPPIDFKPDRVALTETHRRNIVDPLSAFLMPVDGKGGSAAACNRTLPIFDGAARYDIKLTSAGTREVKLDGYSGPVAVCQVRYVPIAGHRALRPSTKFMAENREISTWLAPVAGTNVMVPVRISVKTMIGTAVIEASSFKVDPGVTASAIKRN</sequence>